<comment type="caution">
    <text evidence="1">The sequence shown here is derived from an EMBL/GenBank/DDBJ whole genome shotgun (WGS) entry which is preliminary data.</text>
</comment>
<evidence type="ECO:0000313" key="1">
    <source>
        <dbReference type="EMBL" id="TDQ40972.1"/>
    </source>
</evidence>
<sequence>MVTPWPMLAVAAVCLASGFAGGYALKGRLADAEIARLQAAHAAERQAAAEEAARRLAAAQDAERAAVHALQATKTRLTDTQRRLKETLYGLPTADRCGLSGPARGLLNAAIADASAVPAPAGEPAHTDAAAAADPGATEADIAGWAADAIALYGECRARIDAIRQWDEVTHGR</sequence>
<protein>
    <recommendedName>
        <fullName evidence="3">Bacteriophage Rz lysis protein</fullName>
    </recommendedName>
</protein>
<organism evidence="1 2">
    <name type="scientific">Tepidicella xavieri</name>
    <dbReference type="NCBI Taxonomy" id="360241"/>
    <lineage>
        <taxon>Bacteria</taxon>
        <taxon>Pseudomonadati</taxon>
        <taxon>Pseudomonadota</taxon>
        <taxon>Betaproteobacteria</taxon>
        <taxon>Burkholderiales</taxon>
        <taxon>Tepidicella</taxon>
    </lineage>
</organism>
<evidence type="ECO:0008006" key="3">
    <source>
        <dbReference type="Google" id="ProtNLM"/>
    </source>
</evidence>
<dbReference type="Proteomes" id="UP000295510">
    <property type="component" value="Unassembled WGS sequence"/>
</dbReference>
<reference evidence="1 2" key="1">
    <citation type="submission" date="2019-03" db="EMBL/GenBank/DDBJ databases">
        <title>Genomic Encyclopedia of Type Strains, Phase IV (KMG-IV): sequencing the most valuable type-strain genomes for metagenomic binning, comparative biology and taxonomic classification.</title>
        <authorList>
            <person name="Goeker M."/>
        </authorList>
    </citation>
    <scope>NUCLEOTIDE SEQUENCE [LARGE SCALE GENOMIC DNA]</scope>
    <source>
        <strain evidence="1 2">DSM 19605</strain>
    </source>
</reference>
<dbReference type="AlphaFoldDB" id="A0A4R6U5X6"/>
<evidence type="ECO:0000313" key="2">
    <source>
        <dbReference type="Proteomes" id="UP000295510"/>
    </source>
</evidence>
<gene>
    <name evidence="1" type="ORF">DFR43_11457</name>
</gene>
<proteinExistence type="predicted"/>
<name>A0A4R6U5X6_9BURK</name>
<dbReference type="OrthoDB" id="9157456at2"/>
<accession>A0A4R6U5X6</accession>
<dbReference type="RefSeq" id="WP_133598631.1">
    <property type="nucleotide sequence ID" value="NZ_SNYL01000014.1"/>
</dbReference>
<keyword evidence="2" id="KW-1185">Reference proteome</keyword>
<dbReference type="EMBL" id="SNYL01000014">
    <property type="protein sequence ID" value="TDQ40972.1"/>
    <property type="molecule type" value="Genomic_DNA"/>
</dbReference>